<comment type="caution">
    <text evidence="2">The sequence shown here is derived from an EMBL/GenBank/DDBJ whole genome shotgun (WGS) entry which is preliminary data.</text>
</comment>
<dbReference type="AlphaFoldDB" id="A0A9P8I6D8"/>
<protein>
    <submittedName>
        <fullName evidence="2">Uncharacterized protein</fullName>
    </submittedName>
</protein>
<organism evidence="2 3">
    <name type="scientific">Glutinoglossum americanum</name>
    <dbReference type="NCBI Taxonomy" id="1670608"/>
    <lineage>
        <taxon>Eukaryota</taxon>
        <taxon>Fungi</taxon>
        <taxon>Dikarya</taxon>
        <taxon>Ascomycota</taxon>
        <taxon>Pezizomycotina</taxon>
        <taxon>Geoglossomycetes</taxon>
        <taxon>Geoglossales</taxon>
        <taxon>Geoglossaceae</taxon>
        <taxon>Glutinoglossum</taxon>
    </lineage>
</organism>
<dbReference type="EMBL" id="JAGHQL010000072">
    <property type="protein sequence ID" value="KAH0541654.1"/>
    <property type="molecule type" value="Genomic_DNA"/>
</dbReference>
<name>A0A9P8I6D8_9PEZI</name>
<evidence type="ECO:0000313" key="3">
    <source>
        <dbReference type="Proteomes" id="UP000698800"/>
    </source>
</evidence>
<feature type="compositionally biased region" description="Basic residues" evidence="1">
    <location>
        <begin position="111"/>
        <end position="121"/>
    </location>
</feature>
<feature type="compositionally biased region" description="Low complexity" evidence="1">
    <location>
        <begin position="45"/>
        <end position="56"/>
    </location>
</feature>
<evidence type="ECO:0000256" key="1">
    <source>
        <dbReference type="SAM" id="MobiDB-lite"/>
    </source>
</evidence>
<feature type="compositionally biased region" description="Polar residues" evidence="1">
    <location>
        <begin position="34"/>
        <end position="43"/>
    </location>
</feature>
<sequence>MPSPDRIQGLQGFSASYGRGIAVSGSQGAYSTTYAEAGTSPTEYSPGSPSSFGPIGTDPGVYAKHGHQDWKEPLQASPDMYLVDQGLLNAMSSPDLLNDVSCQRDPGKSKGPSKPHAQRRPSNRDEFDGPHQLLDRPTPDTIAAQERDLPHLPTNLFVQEQDDVLAQVNDRLSQCAFDFIAKYQFPIPLESDKRPVRIPADREWTEWVYLLKRLATKRRIPARVLYNGQIKQFVTVLENSLEMRHAAKHQSRPLKDDRNVLQLISAGIQVTKILKDAHAMQYLDRLYVNTEMKIQSRINQNTFSS</sequence>
<accession>A0A9P8I6D8</accession>
<proteinExistence type="predicted"/>
<evidence type="ECO:0000313" key="2">
    <source>
        <dbReference type="EMBL" id="KAH0541654.1"/>
    </source>
</evidence>
<gene>
    <name evidence="2" type="ORF">FGG08_003885</name>
</gene>
<dbReference type="OrthoDB" id="5369511at2759"/>
<reference evidence="2" key="1">
    <citation type="submission" date="2021-03" db="EMBL/GenBank/DDBJ databases">
        <title>Comparative genomics and phylogenomic investigation of the class Geoglossomycetes provide insights into ecological specialization and systematics.</title>
        <authorList>
            <person name="Melie T."/>
            <person name="Pirro S."/>
            <person name="Miller A.N."/>
            <person name="Quandt A."/>
        </authorList>
    </citation>
    <scope>NUCLEOTIDE SEQUENCE</scope>
    <source>
        <strain evidence="2">GBOQ0MN5Z8</strain>
    </source>
</reference>
<feature type="region of interest" description="Disordered" evidence="1">
    <location>
        <begin position="34"/>
        <end position="68"/>
    </location>
</feature>
<dbReference type="Proteomes" id="UP000698800">
    <property type="component" value="Unassembled WGS sequence"/>
</dbReference>
<feature type="compositionally biased region" description="Basic and acidic residues" evidence="1">
    <location>
        <begin position="122"/>
        <end position="137"/>
    </location>
</feature>
<feature type="region of interest" description="Disordered" evidence="1">
    <location>
        <begin position="95"/>
        <end position="137"/>
    </location>
</feature>
<keyword evidence="3" id="KW-1185">Reference proteome</keyword>